<dbReference type="EMBL" id="GBXM01086831">
    <property type="protein sequence ID" value="JAH21746.1"/>
    <property type="molecule type" value="Transcribed_RNA"/>
</dbReference>
<evidence type="ECO:0000256" key="1">
    <source>
        <dbReference type="SAM" id="Phobius"/>
    </source>
</evidence>
<evidence type="ECO:0000313" key="2">
    <source>
        <dbReference type="EMBL" id="JAH21746.1"/>
    </source>
</evidence>
<protein>
    <submittedName>
        <fullName evidence="2">Uncharacterized protein</fullName>
    </submittedName>
</protein>
<sequence>MKNFLSFLDSHLDYASVQLRFFSGNILLAVSFFIFIEIELSSGYINLKEDRNQPSPQDSH</sequence>
<reference evidence="2" key="2">
    <citation type="journal article" date="2015" name="Fish Shellfish Immunol.">
        <title>Early steps in the European eel (Anguilla anguilla)-Vibrio vulnificus interaction in the gills: Role of the RtxA13 toxin.</title>
        <authorList>
            <person name="Callol A."/>
            <person name="Pajuelo D."/>
            <person name="Ebbesson L."/>
            <person name="Teles M."/>
            <person name="MacKenzie S."/>
            <person name="Amaro C."/>
        </authorList>
    </citation>
    <scope>NUCLEOTIDE SEQUENCE</scope>
</reference>
<keyword evidence="1" id="KW-0472">Membrane</keyword>
<reference evidence="2" key="1">
    <citation type="submission" date="2014-11" db="EMBL/GenBank/DDBJ databases">
        <authorList>
            <person name="Amaro Gonzalez C."/>
        </authorList>
    </citation>
    <scope>NUCLEOTIDE SEQUENCE</scope>
</reference>
<proteinExistence type="predicted"/>
<dbReference type="AlphaFoldDB" id="A0A0E9QXV3"/>
<keyword evidence="1" id="KW-0812">Transmembrane</keyword>
<feature type="transmembrane region" description="Helical" evidence="1">
    <location>
        <begin position="20"/>
        <end position="38"/>
    </location>
</feature>
<accession>A0A0E9QXV3</accession>
<name>A0A0E9QXV3_ANGAN</name>
<keyword evidence="1" id="KW-1133">Transmembrane helix</keyword>
<organism evidence="2">
    <name type="scientific">Anguilla anguilla</name>
    <name type="common">European freshwater eel</name>
    <name type="synonym">Muraena anguilla</name>
    <dbReference type="NCBI Taxonomy" id="7936"/>
    <lineage>
        <taxon>Eukaryota</taxon>
        <taxon>Metazoa</taxon>
        <taxon>Chordata</taxon>
        <taxon>Craniata</taxon>
        <taxon>Vertebrata</taxon>
        <taxon>Euteleostomi</taxon>
        <taxon>Actinopterygii</taxon>
        <taxon>Neopterygii</taxon>
        <taxon>Teleostei</taxon>
        <taxon>Anguilliformes</taxon>
        <taxon>Anguillidae</taxon>
        <taxon>Anguilla</taxon>
    </lineage>
</organism>